<evidence type="ECO:0000313" key="1">
    <source>
        <dbReference type="EMBL" id="QZI80632.1"/>
    </source>
</evidence>
<reference evidence="1 2" key="1">
    <citation type="submission" date="2021-05" db="EMBL/GenBank/DDBJ databases">
        <title>Naturally bred epsilon2 phages have an improved host range and effectivity in uropathogenic E. coli over their ancestor phages.</title>
        <authorList>
            <person name="Saez D."/>
            <person name="Loose M."/>
            <person name="Mutti M."/>
            <person name="Visram Z."/>
            <person name="Hitzenhammer E."/>
            <person name="Dippel D."/>
            <person name="Tisakova L."/>
            <person name="Schertler S."/>
            <person name="Wittmann J."/>
            <person name="Corsini L."/>
            <person name="Wagenlehner F."/>
        </authorList>
    </citation>
    <scope>NUCLEOTIDE SEQUENCE [LARGE SCALE GENOMIC DNA]</scope>
</reference>
<gene>
    <name evidence="1" type="ORF">CHD5UKE1_136</name>
</gene>
<sequence>MLSLSPILLYQLSIASHRPLRDTIAKESLTV</sequence>
<organism evidence="1 2">
    <name type="scientific">Escherichia phage vB_EcoP-CHD5UKE1</name>
    <dbReference type="NCBI Taxonomy" id="2865805"/>
    <lineage>
        <taxon>Viruses</taxon>
        <taxon>Duplodnaviria</taxon>
        <taxon>Heunggongvirae</taxon>
        <taxon>Uroviricota</taxon>
        <taxon>Caudoviricetes</taxon>
        <taxon>Mktvariviridae</taxon>
        <taxon>Gordonclarkvirinae</taxon>
        <taxon>Kuravirus</taxon>
        <taxon>Kuravirus CHD5UKE1</taxon>
        <taxon>Kuravirus SU10</taxon>
    </lineage>
</organism>
<keyword evidence="2" id="KW-1185">Reference proteome</keyword>
<evidence type="ECO:0000313" key="2">
    <source>
        <dbReference type="Proteomes" id="UP000828739"/>
    </source>
</evidence>
<protein>
    <submittedName>
        <fullName evidence="1">Uncharacterized protein</fullName>
    </submittedName>
</protein>
<dbReference type="EMBL" id="MZ234028">
    <property type="protein sequence ID" value="QZI80632.1"/>
    <property type="molecule type" value="Genomic_DNA"/>
</dbReference>
<name>A0ABX9AH03_9CAUD</name>
<dbReference type="Proteomes" id="UP000828739">
    <property type="component" value="Segment"/>
</dbReference>
<proteinExistence type="predicted"/>
<accession>A0ABX9AH03</accession>